<evidence type="ECO:0000313" key="2">
    <source>
        <dbReference type="EMBL" id="ADG99094.1"/>
    </source>
</evidence>
<name>D6ZCC5_SEGRD</name>
<dbReference type="HOGENOM" id="CLU_1546539_0_0_11"/>
<dbReference type="KEGG" id="srt:Srot_2660"/>
<evidence type="ECO:0000313" key="3">
    <source>
        <dbReference type="Proteomes" id="UP000002247"/>
    </source>
</evidence>
<sequence>MLSLRLAGSLVATLACGFGPFLVAPDALAAPAGRNNDHDCDAFEANDDAIQGDLDTIDNVVAGYYTYWVGNSYFGNEQYPDFDPDDMNTILATTSSLSARADNLKKGMQTNGAKLALERLANDSRMVHDTALKVQSGEYRDRQLGFAKDVLGRSENNYHNAHSLACNGDIVDPQH</sequence>
<keyword evidence="3" id="KW-1185">Reference proteome</keyword>
<feature type="signal peptide" evidence="1">
    <location>
        <begin position="1"/>
        <end position="29"/>
    </location>
</feature>
<accession>D6ZCC5</accession>
<dbReference type="PROSITE" id="PS51257">
    <property type="entry name" value="PROKAR_LIPOPROTEIN"/>
    <property type="match status" value="1"/>
</dbReference>
<proteinExistence type="predicted"/>
<reference evidence="2 3" key="1">
    <citation type="journal article" date="2010" name="Stand. Genomic Sci.">
        <title>Complete genome sequence of Segniliparus rotundus type strain (CDC 1076).</title>
        <authorList>
            <person name="Sikorski J."/>
            <person name="Lapidus A."/>
            <person name="Copeland A."/>
            <person name="Misra M."/>
            <person name="Glavina Del Rio T."/>
            <person name="Nolan M."/>
            <person name="Lucas S."/>
            <person name="Chen F."/>
            <person name="Tice H."/>
            <person name="Cheng J.F."/>
            <person name="Jando M."/>
            <person name="Schneider S."/>
            <person name="Bruce D."/>
            <person name="Goodwin L."/>
            <person name="Pitluck S."/>
            <person name="Liolios K."/>
            <person name="Mikhailova N."/>
            <person name="Pati A."/>
            <person name="Ivanova N."/>
            <person name="Mavromatis K."/>
            <person name="Chen A."/>
            <person name="Palaniappan K."/>
            <person name="Chertkov O."/>
            <person name="Land M."/>
            <person name="Hauser L."/>
            <person name="Chang Y.J."/>
            <person name="Jeffries C.D."/>
            <person name="Brettin T."/>
            <person name="Detter J.C."/>
            <person name="Han C."/>
            <person name="Rohde M."/>
            <person name="Goker M."/>
            <person name="Bristow J."/>
            <person name="Eisen J.A."/>
            <person name="Markowitz V."/>
            <person name="Hugenholtz P."/>
            <person name="Kyrpides N.C."/>
            <person name="Klenk H.P."/>
        </authorList>
    </citation>
    <scope>NUCLEOTIDE SEQUENCE [LARGE SCALE GENOMIC DNA]</scope>
    <source>
        <strain evidence="3">ATCC BAA-972 / CDC 1076 / CIP 108378 / DSM 44985 / JCM 13578</strain>
    </source>
</reference>
<protein>
    <submittedName>
        <fullName evidence="2">Uncharacterized protein</fullName>
    </submittedName>
</protein>
<dbReference type="OrthoDB" id="9828265at2"/>
<dbReference type="STRING" id="640132.Srot_2660"/>
<dbReference type="EMBL" id="CP001958">
    <property type="protein sequence ID" value="ADG99094.1"/>
    <property type="molecule type" value="Genomic_DNA"/>
</dbReference>
<evidence type="ECO:0000256" key="1">
    <source>
        <dbReference type="SAM" id="SignalP"/>
    </source>
</evidence>
<dbReference type="AlphaFoldDB" id="D6ZCC5"/>
<feature type="chain" id="PRO_5003091826" evidence="1">
    <location>
        <begin position="30"/>
        <end position="175"/>
    </location>
</feature>
<organism evidence="2 3">
    <name type="scientific">Segniliparus rotundus (strain ATCC BAA-972 / CDC 1076 / CIP 108378 / DSM 44985 / JCM 13578)</name>
    <dbReference type="NCBI Taxonomy" id="640132"/>
    <lineage>
        <taxon>Bacteria</taxon>
        <taxon>Bacillati</taxon>
        <taxon>Actinomycetota</taxon>
        <taxon>Actinomycetes</taxon>
        <taxon>Mycobacteriales</taxon>
        <taxon>Segniliparaceae</taxon>
        <taxon>Segniliparus</taxon>
    </lineage>
</organism>
<gene>
    <name evidence="2" type="ordered locus">Srot_2660</name>
</gene>
<keyword evidence="1" id="KW-0732">Signal</keyword>
<dbReference type="Proteomes" id="UP000002247">
    <property type="component" value="Chromosome"/>
</dbReference>
<dbReference type="RefSeq" id="WP_013139543.1">
    <property type="nucleotide sequence ID" value="NC_014168.1"/>
</dbReference>